<proteinExistence type="predicted"/>
<dbReference type="RefSeq" id="WP_338238002.1">
    <property type="nucleotide sequence ID" value="NZ_BQKE01000002.1"/>
</dbReference>
<organism evidence="1 2">
    <name type="scientific">Persicobacter diffluens</name>
    <dbReference type="NCBI Taxonomy" id="981"/>
    <lineage>
        <taxon>Bacteria</taxon>
        <taxon>Pseudomonadati</taxon>
        <taxon>Bacteroidota</taxon>
        <taxon>Cytophagia</taxon>
        <taxon>Cytophagales</taxon>
        <taxon>Persicobacteraceae</taxon>
        <taxon>Persicobacter</taxon>
    </lineage>
</organism>
<protein>
    <submittedName>
        <fullName evidence="1">Glutamine synthetase</fullName>
    </submittedName>
</protein>
<reference evidence="1 2" key="1">
    <citation type="submission" date="2021-12" db="EMBL/GenBank/DDBJ databases">
        <title>Genome sequencing of bacteria with rrn-lacking chromosome and rrn-plasmid.</title>
        <authorList>
            <person name="Anda M."/>
            <person name="Iwasaki W."/>
        </authorList>
    </citation>
    <scope>NUCLEOTIDE SEQUENCE [LARGE SCALE GENOMIC DNA]</scope>
    <source>
        <strain evidence="1 2">NBRC 15940</strain>
    </source>
</reference>
<name>A0AAN4W2H9_9BACT</name>
<dbReference type="Gene3D" id="3.30.590.10">
    <property type="entry name" value="Glutamine synthetase/guanido kinase, catalytic domain"/>
    <property type="match status" value="1"/>
</dbReference>
<dbReference type="AlphaFoldDB" id="A0AAN4W2H9"/>
<keyword evidence="2" id="KW-1185">Reference proteome</keyword>
<accession>A0AAN4W2H9</accession>
<evidence type="ECO:0000313" key="1">
    <source>
        <dbReference type="EMBL" id="GJM62765.1"/>
    </source>
</evidence>
<sequence length="290" mass="33384">MCIKKLEYIWINPEAQCLELMSTVVHNDAVEDVLIGNAGYSLRPIRSYGKVLKEDTYLIYAEAIDENGYPFQHLLRDELNDEQDLSFIYRQHYRINKFLGKAFMEHFAGQHLDLCIDAGLEVKQIYPSGKEGEWVFCLLGQGGQAAGDDLIVARYLLERLAKKCELEIDYGLAPGQEMEKRLNLFMSFAKEEGLGNEKYFEALFEGSTHEEEDESGINRLGSYRFLHPRDQFFVDLKGHAVAIRIPWKLMERHWRGFLEKGGPCCIANPYAINAYIFSAERKQEIIHSAI</sequence>
<dbReference type="EMBL" id="BQKE01000002">
    <property type="protein sequence ID" value="GJM62765.1"/>
    <property type="molecule type" value="Genomic_DNA"/>
</dbReference>
<gene>
    <name evidence="1" type="primary">glnII</name>
    <name evidence="1" type="ORF">PEDI_33170</name>
</gene>
<evidence type="ECO:0000313" key="2">
    <source>
        <dbReference type="Proteomes" id="UP001310022"/>
    </source>
</evidence>
<comment type="caution">
    <text evidence="1">The sequence shown here is derived from an EMBL/GenBank/DDBJ whole genome shotgun (WGS) entry which is preliminary data.</text>
</comment>
<dbReference type="Proteomes" id="UP001310022">
    <property type="component" value="Unassembled WGS sequence"/>
</dbReference>